<dbReference type="Gene3D" id="1.10.510.10">
    <property type="entry name" value="Transferase(Phosphotransferase) domain 1"/>
    <property type="match status" value="2"/>
</dbReference>
<dbReference type="SUPFAM" id="SSF51101">
    <property type="entry name" value="Mannose-binding lectins"/>
    <property type="match status" value="2"/>
</dbReference>
<name>A0A835SQ85_CHLIN</name>
<keyword evidence="2" id="KW-0430">Lectin</keyword>
<evidence type="ECO:0000259" key="5">
    <source>
        <dbReference type="PROSITE" id="PS50011"/>
    </source>
</evidence>
<reference evidence="6" key="1">
    <citation type="journal article" date="2020" name="bioRxiv">
        <title>Comparative genomics of Chlamydomonas.</title>
        <authorList>
            <person name="Craig R.J."/>
            <person name="Hasan A.R."/>
            <person name="Ness R.W."/>
            <person name="Keightley P.D."/>
        </authorList>
    </citation>
    <scope>NUCLEOTIDE SEQUENCE</scope>
    <source>
        <strain evidence="6">SAG 7.73</strain>
    </source>
</reference>
<dbReference type="InterPro" id="IPR001245">
    <property type="entry name" value="Ser-Thr/Tyr_kinase_cat_dom"/>
</dbReference>
<dbReference type="OrthoDB" id="4062651at2759"/>
<dbReference type="InterPro" id="IPR052321">
    <property type="entry name" value="PolyBind_ProtTraffic"/>
</dbReference>
<evidence type="ECO:0000256" key="3">
    <source>
        <dbReference type="PROSITE-ProRule" id="PRU10141"/>
    </source>
</evidence>
<dbReference type="InterPro" id="IPR000719">
    <property type="entry name" value="Prot_kinase_dom"/>
</dbReference>
<dbReference type="Gene3D" id="2.100.10.30">
    <property type="entry name" value="Jacalin-like lectin domain"/>
    <property type="match status" value="2"/>
</dbReference>
<keyword evidence="7" id="KW-1185">Reference proteome</keyword>
<dbReference type="PANTHER" id="PTHR33589:SF3">
    <property type="entry name" value="ZYMOGEN GRANULE MEMBRANE PROTEIN 16-LIKE"/>
    <property type="match status" value="1"/>
</dbReference>
<sequence length="2415" mass="247790">MAVGRFRVCRATQLLPNSSDSSSGAVPDLTLVTTDRPCSWRLAYMCAEEQAVVLAVGLSSSSAWYRRHFAPGALALLLPSPYAATGPVAASSDSSSQAGLTLYRSAFVTGGPLGEVFWPGLQVTTLRTNRVVQPFPLTTEVEDGAERFWQLGPVVTALYRGGNRRLTALRLVREGEAADAWAAYQGQSPAVGLPPPFGDEFVLGVRSPAFDAGPGYETYNVGPYNDYIVAVEGCFRANEVEGLTLVTRSGRRLQLGRGGCSHWFREDAPPGGYLAGAWSQFLNTSAWDQYLQEVVAFSSTATLDNNDLPWLHQSPPPLEPANVLPAVAPDAAEAATVAAAGPATTSLGSYIINRVDLMSYADAVQFCGRSSYMGLDWEMVRVQDVFGWAASIWTRRGAHEALSAQGYFWVAPSPSSPLADAAQPSAAAGANCTRVAFGLPDGLDSPSATDSHTLAVGDCTLLAAVVCRAVARPVSASATAAATAAAALEASDTAADVPATTSSSSSSSSSSGGLALVDVSGTYPPAAAVLGGASNLAVRGLISPAAAAAAWAPGPHTLTVSSRRLGNGPYNIFNASQDNSGCSLGIGVVMPPSGSGAAPNQGTVVVDLQQPVTAISVSIAVQLTNETDSVAVLSAVRLRLGSAGSWQHMGLVSSGGWETFQLAPGEVVVAVSGCTGGFVERVVFHTNAGRRWTHALLGAAAACSVPFLDSAPQPGGYLVGMQVSIGYYIVSLQLVWGSPAAGAGTSSSGNNGDELAGASTWRNLRVAIKTLVVHDALAGGQQARQRHRAIIEAAISKSLHHPNVVTTYEAEVVPLAVVPLAVGVGHTTDGQPERPAAAAGDDNSDSDVYKLLIIQEYCNVGSLSAALDAGVFGSIAEGGMGLLCGLALALDIACGMRHIHRRNIIHGDLSAGNVLLSSRAGSEWQEPAVVAAEAAAELVPSGGILGPGGDATQGPTAAEAVADAHEVAEGDAQLLRPLVGLWRPPVQAKVSDFGLSLPMGENQTHASNRFQGTPGYAAPEVLSRGRLSLAADVWSFGVLLLELCHGLRYKRIIALQQAEAGDMPGPAAAGAGVGSRRAKLVRSCLGINPSQRPTFDQELRSGLANQVAAGAPQEQQQWALWTWDEFRVCRAAKLLPDGTGSGGSSGSSGAGPDLTLVTTDRPCSWRLAYVCTAEQAVVLAAGLSSSSAWYRRHFAPGAPEPLLPSPYAATGPVATSSDSSSGSSSQAGLTLYRSSFTAGGPLGRLWMDKSVDFPLTVEVEDGAKRFWRLGPIVTALYRGGNRRLTALRLVREGEAADSWAAYQGQSPAVGLPPPLGDEFVLGMRIPATSKGKYLTESWGPAGPGYETYNVGPYNDYIVAVEGCLRTSEVEGLTLVTRSGRRLQLGRGGCGNWFREDAPPGGYLAGAWSQFLNDTAWDRYQRLAGLTPGSAIQLPYLLQLSLIWAAPASAPLPSTAVHYAPVLDTWSQPPACPWASGMAGRFFPGGIQACTGALYGREWKFRICSSNTCCNFVTDWLSGAGVYSYCSTTLNACQSNCALSAGLCWVVPEALTLHFLAAATLNQSPTHGLQPAAAPAAAPAATATTTAGPTTTALTSYIINRVDLMSYADAVQFCARSSYMGLDWEMVRVQDVFDWVASSWTRRGAHEAVSALGYFWVAPSSSDAAQPSAAAGASCTRVAFGLPDGLDSPSATDSHTLAVGDCTLLAAVVCRAVARPLSASATAAATAAAALEAPDAAADGSTTTTTSSSSSLALVNVSSTYPPAAAVLGGASSLADRGLISPAAAAAAWVPGPHTLLTASSRRLGNGPYIQVNASAISGCNAAIGGNSATESISNSTLQNSTSVSRSSTVVDLQQPVTAISVSVAVQLTNETDSVAVLSAVRLRLGIGSSWQHMGLVSSGGWETFQLAPGEVVVAVSGCTGGFVERLVFHTNAGRRWTHALLGAAAACSVPFLDSVPQPGGYLVGMQGSVGYYIGSLQIVWGMPAGATTPAGKPHGGGGTATRPSAVVALTLTAKMDQFPRHRHLIIGRPSSSSALNSSENSLSANVIQRGRQSIPPLVAAGSSPSQRLDTAPAAGGSEESPAGAAAAGADPGVAVIDEAGGAAGPACGLASPVPHYYWAGAAAAAAAAAVAVTAVPLPPPPLLPVAVACARAQQAPQPAGAAAPLLRWTAMQPDDVMSQLSAYISMRMEESLAWNLPHTTTAAAAAGAPGGHGTHCSAGRGPADPTTSPPPVAAASDPAAAGSQTAATNGRDQPEDIGAAISEAQAALAGRQGGAWQGLRIQTVLGRGAFGIVYLGTWRNLRVAIKTLVVHDALAGGQARQRHRAIIEAAISKSLQHPNVVTTYEAEVVPLAVVPAAVGVADTAAAGLSPPHQDQDQDRQAPPGGGDAEGDVYKLLIIQEYCDVGSLSAAFDAGP</sequence>
<dbReference type="PROSITE" id="PS00107">
    <property type="entry name" value="PROTEIN_KINASE_ATP"/>
    <property type="match status" value="1"/>
</dbReference>
<dbReference type="Pfam" id="PF01419">
    <property type="entry name" value="Jacalin"/>
    <property type="match status" value="1"/>
</dbReference>
<feature type="binding site" evidence="3">
    <location>
        <position position="2306"/>
    </location>
    <ligand>
        <name>ATP</name>
        <dbReference type="ChEBI" id="CHEBI:30616"/>
    </ligand>
</feature>
<evidence type="ECO:0000313" key="7">
    <source>
        <dbReference type="Proteomes" id="UP000650467"/>
    </source>
</evidence>
<evidence type="ECO:0000256" key="4">
    <source>
        <dbReference type="SAM" id="MobiDB-lite"/>
    </source>
</evidence>
<comment type="caution">
    <text evidence="6">The sequence shown here is derived from an EMBL/GenBank/DDBJ whole genome shotgun (WGS) entry which is preliminary data.</text>
</comment>
<dbReference type="InterPro" id="IPR036404">
    <property type="entry name" value="Jacalin-like_lectin_dom_sf"/>
</dbReference>
<evidence type="ECO:0000313" key="6">
    <source>
        <dbReference type="EMBL" id="KAG2431199.1"/>
    </source>
</evidence>
<dbReference type="Pfam" id="PF07714">
    <property type="entry name" value="PK_Tyr_Ser-Thr"/>
    <property type="match status" value="2"/>
</dbReference>
<dbReference type="Gene3D" id="3.30.200.20">
    <property type="entry name" value="Phosphorylase Kinase, domain 1"/>
    <property type="match status" value="1"/>
</dbReference>
<keyword evidence="3" id="KW-0067">ATP-binding</keyword>
<dbReference type="PROSITE" id="PS50011">
    <property type="entry name" value="PROTEIN_KINASE_DOM"/>
    <property type="match status" value="2"/>
</dbReference>
<evidence type="ECO:0000256" key="1">
    <source>
        <dbReference type="ARBA" id="ARBA00022729"/>
    </source>
</evidence>
<dbReference type="GO" id="GO:0030246">
    <property type="term" value="F:carbohydrate binding"/>
    <property type="evidence" value="ECO:0007669"/>
    <property type="project" value="UniProtKB-KW"/>
</dbReference>
<evidence type="ECO:0000256" key="2">
    <source>
        <dbReference type="ARBA" id="ARBA00022734"/>
    </source>
</evidence>
<feature type="region of interest" description="Disordered" evidence="4">
    <location>
        <begin position="2056"/>
        <end position="2086"/>
    </location>
</feature>
<dbReference type="Proteomes" id="UP000650467">
    <property type="component" value="Unassembled WGS sequence"/>
</dbReference>
<accession>A0A835SQ85</accession>
<feature type="domain" description="Protein kinase" evidence="5">
    <location>
        <begin position="2279"/>
        <end position="2415"/>
    </location>
</feature>
<proteinExistence type="predicted"/>
<gene>
    <name evidence="6" type="ORF">HXX76_009727</name>
</gene>
<dbReference type="InterPro" id="IPR001229">
    <property type="entry name" value="Jacalin-like_lectin_dom"/>
</dbReference>
<dbReference type="PROSITE" id="PS00109">
    <property type="entry name" value="PROTEIN_KINASE_TYR"/>
    <property type="match status" value="1"/>
</dbReference>
<dbReference type="PANTHER" id="PTHR33589">
    <property type="entry name" value="OS11G0524900 PROTEIN"/>
    <property type="match status" value="1"/>
</dbReference>
<feature type="region of interest" description="Disordered" evidence="4">
    <location>
        <begin position="2366"/>
        <end position="2386"/>
    </location>
</feature>
<dbReference type="InterPro" id="IPR011009">
    <property type="entry name" value="Kinase-like_dom_sf"/>
</dbReference>
<dbReference type="GO" id="GO:0004672">
    <property type="term" value="F:protein kinase activity"/>
    <property type="evidence" value="ECO:0007669"/>
    <property type="project" value="InterPro"/>
</dbReference>
<keyword evidence="3" id="KW-0547">Nucleotide-binding</keyword>
<organism evidence="6 7">
    <name type="scientific">Chlamydomonas incerta</name>
    <dbReference type="NCBI Taxonomy" id="51695"/>
    <lineage>
        <taxon>Eukaryota</taxon>
        <taxon>Viridiplantae</taxon>
        <taxon>Chlorophyta</taxon>
        <taxon>core chlorophytes</taxon>
        <taxon>Chlorophyceae</taxon>
        <taxon>CS clade</taxon>
        <taxon>Chlamydomonadales</taxon>
        <taxon>Chlamydomonadaceae</taxon>
        <taxon>Chlamydomonas</taxon>
    </lineage>
</organism>
<dbReference type="InterPro" id="IPR008266">
    <property type="entry name" value="Tyr_kinase_AS"/>
</dbReference>
<feature type="domain" description="Protein kinase" evidence="5">
    <location>
        <begin position="735"/>
        <end position="1104"/>
    </location>
</feature>
<feature type="compositionally biased region" description="Low complexity" evidence="4">
    <location>
        <begin position="2071"/>
        <end position="2086"/>
    </location>
</feature>
<dbReference type="Pfam" id="PF00069">
    <property type="entry name" value="Pkinase"/>
    <property type="match status" value="1"/>
</dbReference>
<dbReference type="GO" id="GO:0005524">
    <property type="term" value="F:ATP binding"/>
    <property type="evidence" value="ECO:0007669"/>
    <property type="project" value="UniProtKB-UniRule"/>
</dbReference>
<feature type="region of interest" description="Disordered" evidence="4">
    <location>
        <begin position="2204"/>
        <end position="2254"/>
    </location>
</feature>
<dbReference type="SUPFAM" id="SSF56112">
    <property type="entry name" value="Protein kinase-like (PK-like)"/>
    <property type="match status" value="2"/>
</dbReference>
<keyword evidence="1" id="KW-0732">Signal</keyword>
<protein>
    <recommendedName>
        <fullName evidence="5">Protein kinase domain-containing protein</fullName>
    </recommendedName>
</protein>
<dbReference type="InterPro" id="IPR017441">
    <property type="entry name" value="Protein_kinase_ATP_BS"/>
</dbReference>
<dbReference type="EMBL" id="JAEHOC010000025">
    <property type="protein sequence ID" value="KAG2431199.1"/>
    <property type="molecule type" value="Genomic_DNA"/>
</dbReference>
<feature type="compositionally biased region" description="Low complexity" evidence="4">
    <location>
        <begin position="2233"/>
        <end position="2248"/>
    </location>
</feature>